<sequence length="216" mass="24181">MSFTLVWSDGLAWSFSARTTVKNAVHYHARVEHQLKQNVYILRTIPSGLEPSTQVVLKMARDAGEVAALELEARFYANELKTLQGTFVPFFYGIYHGVVYGVPVACMLLEYCTEGKYRSSPEEKNRRVMVAACALHQGKFAFEWQDLRTLTCLRSAGVMHCDLDNGRQFVLSGRNVKIVDFSVAVPHRCSGATPTLHGTAPTGCKELLMLEERYGI</sequence>
<dbReference type="EMBL" id="JARKIB010000044">
    <property type="protein sequence ID" value="KAJ7757513.1"/>
    <property type="molecule type" value="Genomic_DNA"/>
</dbReference>
<accession>A0AAD7NFC2</accession>
<dbReference type="InterPro" id="IPR011009">
    <property type="entry name" value="Kinase-like_dom_sf"/>
</dbReference>
<dbReference type="Proteomes" id="UP001215598">
    <property type="component" value="Unassembled WGS sequence"/>
</dbReference>
<comment type="caution">
    <text evidence="1">The sequence shown here is derived from an EMBL/GenBank/DDBJ whole genome shotgun (WGS) entry which is preliminary data.</text>
</comment>
<evidence type="ECO:0008006" key="3">
    <source>
        <dbReference type="Google" id="ProtNLM"/>
    </source>
</evidence>
<evidence type="ECO:0000313" key="1">
    <source>
        <dbReference type="EMBL" id="KAJ7757513.1"/>
    </source>
</evidence>
<feature type="non-terminal residue" evidence="1">
    <location>
        <position position="1"/>
    </location>
</feature>
<reference evidence="1" key="1">
    <citation type="submission" date="2023-03" db="EMBL/GenBank/DDBJ databases">
        <title>Massive genome expansion in bonnet fungi (Mycena s.s.) driven by repeated elements and novel gene families across ecological guilds.</title>
        <authorList>
            <consortium name="Lawrence Berkeley National Laboratory"/>
            <person name="Harder C.B."/>
            <person name="Miyauchi S."/>
            <person name="Viragh M."/>
            <person name="Kuo A."/>
            <person name="Thoen E."/>
            <person name="Andreopoulos B."/>
            <person name="Lu D."/>
            <person name="Skrede I."/>
            <person name="Drula E."/>
            <person name="Henrissat B."/>
            <person name="Morin E."/>
            <person name="Kohler A."/>
            <person name="Barry K."/>
            <person name="LaButti K."/>
            <person name="Morin E."/>
            <person name="Salamov A."/>
            <person name="Lipzen A."/>
            <person name="Mereny Z."/>
            <person name="Hegedus B."/>
            <person name="Baldrian P."/>
            <person name="Stursova M."/>
            <person name="Weitz H."/>
            <person name="Taylor A."/>
            <person name="Grigoriev I.V."/>
            <person name="Nagy L.G."/>
            <person name="Martin F."/>
            <person name="Kauserud H."/>
        </authorList>
    </citation>
    <scope>NUCLEOTIDE SEQUENCE</scope>
    <source>
        <strain evidence="1">CBHHK182m</strain>
    </source>
</reference>
<organism evidence="1 2">
    <name type="scientific">Mycena metata</name>
    <dbReference type="NCBI Taxonomy" id="1033252"/>
    <lineage>
        <taxon>Eukaryota</taxon>
        <taxon>Fungi</taxon>
        <taxon>Dikarya</taxon>
        <taxon>Basidiomycota</taxon>
        <taxon>Agaricomycotina</taxon>
        <taxon>Agaricomycetes</taxon>
        <taxon>Agaricomycetidae</taxon>
        <taxon>Agaricales</taxon>
        <taxon>Marasmiineae</taxon>
        <taxon>Mycenaceae</taxon>
        <taxon>Mycena</taxon>
    </lineage>
</organism>
<keyword evidence="2" id="KW-1185">Reference proteome</keyword>
<evidence type="ECO:0000313" key="2">
    <source>
        <dbReference type="Proteomes" id="UP001215598"/>
    </source>
</evidence>
<dbReference type="AlphaFoldDB" id="A0AAD7NFC2"/>
<dbReference type="Gene3D" id="1.10.510.10">
    <property type="entry name" value="Transferase(Phosphotransferase) domain 1"/>
    <property type="match status" value="1"/>
</dbReference>
<gene>
    <name evidence="1" type="ORF">B0H16DRAFT_1370844</name>
</gene>
<name>A0AAD7NFC2_9AGAR</name>
<proteinExistence type="predicted"/>
<protein>
    <recommendedName>
        <fullName evidence="3">Protein kinase domain-containing protein</fullName>
    </recommendedName>
</protein>
<dbReference type="SUPFAM" id="SSF56112">
    <property type="entry name" value="Protein kinase-like (PK-like)"/>
    <property type="match status" value="1"/>
</dbReference>